<dbReference type="PANTHER" id="PTHR11922:SF2">
    <property type="entry name" value="GMP SYNTHASE [GLUTAMINE-HYDROLYZING]"/>
    <property type="match status" value="1"/>
</dbReference>
<dbReference type="Gene3D" id="3.30.300.10">
    <property type="match status" value="1"/>
</dbReference>
<dbReference type="NCBIfam" id="TIGR00888">
    <property type="entry name" value="guaA_Nterm"/>
    <property type="match status" value="1"/>
</dbReference>
<evidence type="ECO:0000256" key="10">
    <source>
        <dbReference type="PROSITE-ProRule" id="PRU00886"/>
    </source>
</evidence>
<protein>
    <recommendedName>
        <fullName evidence="9">GMP synthase [glutamine-hydrolyzing]</fullName>
        <ecNumber evidence="9">6.3.5.2</ecNumber>
    </recommendedName>
    <alternativeName>
        <fullName evidence="9">GMP synthetase</fullName>
    </alternativeName>
    <alternativeName>
        <fullName evidence="9">Glutamine amidotransferase</fullName>
    </alternativeName>
</protein>
<dbReference type="Proteomes" id="UP001501676">
    <property type="component" value="Unassembled WGS sequence"/>
</dbReference>
<evidence type="ECO:0000256" key="4">
    <source>
        <dbReference type="ARBA" id="ARBA00022741"/>
    </source>
</evidence>
<dbReference type="PRINTS" id="PR00097">
    <property type="entry name" value="ANTSNTHASEII"/>
</dbReference>
<evidence type="ECO:0000256" key="5">
    <source>
        <dbReference type="ARBA" id="ARBA00022749"/>
    </source>
</evidence>
<dbReference type="InterPro" id="IPR004739">
    <property type="entry name" value="GMP_synth_GATase"/>
</dbReference>
<feature type="domain" description="GMPS ATP-PPase" evidence="11">
    <location>
        <begin position="197"/>
        <end position="395"/>
    </location>
</feature>
<dbReference type="HAMAP" id="MF_00344">
    <property type="entry name" value="GMP_synthase"/>
    <property type="match status" value="1"/>
</dbReference>
<keyword evidence="4 9" id="KW-0547">Nucleotide-binding</keyword>
<name>A0ABP6SUY4_9ACTN</name>
<dbReference type="PANTHER" id="PTHR11922">
    <property type="entry name" value="GMP SYNTHASE-RELATED"/>
    <property type="match status" value="1"/>
</dbReference>
<dbReference type="EMBL" id="BAAAYN010000012">
    <property type="protein sequence ID" value="GAA3385509.1"/>
    <property type="molecule type" value="Genomic_DNA"/>
</dbReference>
<reference evidence="13" key="1">
    <citation type="journal article" date="2019" name="Int. J. Syst. Evol. Microbiol.">
        <title>The Global Catalogue of Microorganisms (GCM) 10K type strain sequencing project: providing services to taxonomists for standard genome sequencing and annotation.</title>
        <authorList>
            <consortium name="The Broad Institute Genomics Platform"/>
            <consortium name="The Broad Institute Genome Sequencing Center for Infectious Disease"/>
            <person name="Wu L."/>
            <person name="Ma J."/>
        </authorList>
    </citation>
    <scope>NUCLEOTIDE SEQUENCE [LARGE SCALE GENOMIC DNA]</scope>
    <source>
        <strain evidence="13">JCM 9458</strain>
    </source>
</reference>
<dbReference type="PRINTS" id="PR00099">
    <property type="entry name" value="CPSGATASE"/>
</dbReference>
<dbReference type="SUPFAM" id="SSF52402">
    <property type="entry name" value="Adenine nucleotide alpha hydrolases-like"/>
    <property type="match status" value="1"/>
</dbReference>
<dbReference type="InterPro" id="IPR014729">
    <property type="entry name" value="Rossmann-like_a/b/a_fold"/>
</dbReference>
<dbReference type="InterPro" id="IPR022310">
    <property type="entry name" value="NAD/GMP_synthase"/>
</dbReference>
<dbReference type="SUPFAM" id="SSF54810">
    <property type="entry name" value="GMP synthetase C-terminal dimerisation domain"/>
    <property type="match status" value="1"/>
</dbReference>
<dbReference type="InterPro" id="IPR025777">
    <property type="entry name" value="GMPS_ATP_PPase_dom"/>
</dbReference>
<evidence type="ECO:0000313" key="12">
    <source>
        <dbReference type="EMBL" id="GAA3385509.1"/>
    </source>
</evidence>
<evidence type="ECO:0000256" key="3">
    <source>
        <dbReference type="ARBA" id="ARBA00022598"/>
    </source>
</evidence>
<sequence length="521" mass="55490">MSVPPPVLVVDFGAQYAQLIARRIREANVYSEIVPHTMPVEEMLARKPAAVVLSGGPSSVYAEGAPHVDPELFGAGVPVFGICYGFQAMAQALGGTVAHTGSREYGGTQLTVLDPGVVFAGLPTQQSVWMSHGDAVSKAPAGFLVTAATGGAPVAAFEDTARGFAGVQFHPEVLHTAEGQRMLERFLYDVAGITPDWTMGNVIADQVAAIKAQVGSKRVICGLSGGVDSAVAAALVHKAVGDQLTCVFVDHGLLRAGEAEQVEQDYVASTGINLKVVNAQEQFLSALAGVTDPEQKRKIVGREFIRTFEAAERELIAEAGEHGETIEFLVQGTLYPDVVESGGGTGTANIKSHHNVGGLPEDLQFQLIEPLRTLFKDEVRQVGLELGLPEAIVWRQPFPGPGLSIRIIGEVTADRLDLLRTADAIVREEMSAAGLDRSIWQCPVVLLADVRSVGVQGDGRTYGHPIVLRPVTSEDAMTADWARVPFDVLSKISTRITNEVADVNRVVLDVTSKPPGTIEWE</sequence>
<evidence type="ECO:0000256" key="6">
    <source>
        <dbReference type="ARBA" id="ARBA00022755"/>
    </source>
</evidence>
<keyword evidence="3 9" id="KW-0436">Ligase</keyword>
<dbReference type="PROSITE" id="PS51273">
    <property type="entry name" value="GATASE_TYPE_1"/>
    <property type="match status" value="1"/>
</dbReference>
<dbReference type="RefSeq" id="WP_345727674.1">
    <property type="nucleotide sequence ID" value="NZ_BAAAYN010000012.1"/>
</dbReference>
<keyword evidence="6 9" id="KW-0658">Purine biosynthesis</keyword>
<dbReference type="InterPro" id="IPR029062">
    <property type="entry name" value="Class_I_gatase-like"/>
</dbReference>
<feature type="active site" evidence="9">
    <location>
        <position position="172"/>
    </location>
</feature>
<accession>A0ABP6SUY4</accession>
<dbReference type="Gene3D" id="3.40.50.880">
    <property type="match status" value="1"/>
</dbReference>
<keyword evidence="5 9" id="KW-0332">GMP biosynthesis</keyword>
<keyword evidence="13" id="KW-1185">Reference proteome</keyword>
<dbReference type="InterPro" id="IPR001674">
    <property type="entry name" value="GMP_synth_C"/>
</dbReference>
<proteinExistence type="inferred from homology"/>
<dbReference type="Pfam" id="PF00117">
    <property type="entry name" value="GATase"/>
    <property type="match status" value="1"/>
</dbReference>
<comment type="catalytic activity">
    <reaction evidence="9">
        <text>XMP + L-glutamine + ATP + H2O = GMP + L-glutamate + AMP + diphosphate + 2 H(+)</text>
        <dbReference type="Rhea" id="RHEA:11680"/>
        <dbReference type="ChEBI" id="CHEBI:15377"/>
        <dbReference type="ChEBI" id="CHEBI:15378"/>
        <dbReference type="ChEBI" id="CHEBI:29985"/>
        <dbReference type="ChEBI" id="CHEBI:30616"/>
        <dbReference type="ChEBI" id="CHEBI:33019"/>
        <dbReference type="ChEBI" id="CHEBI:57464"/>
        <dbReference type="ChEBI" id="CHEBI:58115"/>
        <dbReference type="ChEBI" id="CHEBI:58359"/>
        <dbReference type="ChEBI" id="CHEBI:456215"/>
        <dbReference type="EC" id="6.3.5.2"/>
    </reaction>
</comment>
<dbReference type="NCBIfam" id="NF000848">
    <property type="entry name" value="PRK00074.1"/>
    <property type="match status" value="1"/>
</dbReference>
<dbReference type="NCBIfam" id="TIGR00884">
    <property type="entry name" value="guaA_Cterm"/>
    <property type="match status" value="1"/>
</dbReference>
<dbReference type="CDD" id="cd01997">
    <property type="entry name" value="GMP_synthase_C"/>
    <property type="match status" value="1"/>
</dbReference>
<dbReference type="InterPro" id="IPR017926">
    <property type="entry name" value="GATASE"/>
</dbReference>
<dbReference type="EC" id="6.3.5.2" evidence="9"/>
<evidence type="ECO:0000256" key="9">
    <source>
        <dbReference type="HAMAP-Rule" id="MF_00344"/>
    </source>
</evidence>
<organism evidence="12 13">
    <name type="scientific">Cryptosporangium minutisporangium</name>
    <dbReference type="NCBI Taxonomy" id="113569"/>
    <lineage>
        <taxon>Bacteria</taxon>
        <taxon>Bacillati</taxon>
        <taxon>Actinomycetota</taxon>
        <taxon>Actinomycetes</taxon>
        <taxon>Cryptosporangiales</taxon>
        <taxon>Cryptosporangiaceae</taxon>
        <taxon>Cryptosporangium</taxon>
    </lineage>
</organism>
<dbReference type="Pfam" id="PF02540">
    <property type="entry name" value="NAD_synthase"/>
    <property type="match status" value="1"/>
</dbReference>
<evidence type="ECO:0000313" key="13">
    <source>
        <dbReference type="Proteomes" id="UP001501676"/>
    </source>
</evidence>
<evidence type="ECO:0000256" key="8">
    <source>
        <dbReference type="ARBA" id="ARBA00022962"/>
    </source>
</evidence>
<comment type="subunit">
    <text evidence="9">Homodimer.</text>
</comment>
<feature type="active site" evidence="9">
    <location>
        <position position="170"/>
    </location>
</feature>
<comment type="function">
    <text evidence="1 9">Catalyzes the synthesis of GMP from XMP.</text>
</comment>
<dbReference type="CDD" id="cd01742">
    <property type="entry name" value="GATase1_GMP_Synthase"/>
    <property type="match status" value="1"/>
</dbReference>
<keyword evidence="7 9" id="KW-0067">ATP-binding</keyword>
<dbReference type="PRINTS" id="PR00096">
    <property type="entry name" value="GATASE"/>
</dbReference>
<keyword evidence="8 9" id="KW-0315">Glutamine amidotransferase</keyword>
<comment type="pathway">
    <text evidence="2 9">Purine metabolism; GMP biosynthesis; GMP from XMP (L-Gln route): step 1/1.</text>
</comment>
<evidence type="ECO:0000256" key="2">
    <source>
        <dbReference type="ARBA" id="ARBA00005153"/>
    </source>
</evidence>
<feature type="binding site" evidence="10">
    <location>
        <begin position="224"/>
        <end position="230"/>
    </location>
    <ligand>
        <name>ATP</name>
        <dbReference type="ChEBI" id="CHEBI:30616"/>
    </ligand>
</feature>
<dbReference type="Pfam" id="PF00958">
    <property type="entry name" value="GMP_synt_C"/>
    <property type="match status" value="1"/>
</dbReference>
<dbReference type="Gene3D" id="3.40.50.620">
    <property type="entry name" value="HUPs"/>
    <property type="match status" value="1"/>
</dbReference>
<evidence type="ECO:0000256" key="1">
    <source>
        <dbReference type="ARBA" id="ARBA00002332"/>
    </source>
</evidence>
<evidence type="ECO:0000259" key="11">
    <source>
        <dbReference type="PROSITE" id="PS51553"/>
    </source>
</evidence>
<dbReference type="PROSITE" id="PS51553">
    <property type="entry name" value="GMPS_ATP_PPASE"/>
    <property type="match status" value="1"/>
</dbReference>
<evidence type="ECO:0000256" key="7">
    <source>
        <dbReference type="ARBA" id="ARBA00022840"/>
    </source>
</evidence>
<dbReference type="SUPFAM" id="SSF52317">
    <property type="entry name" value="Class I glutamine amidotransferase-like"/>
    <property type="match status" value="1"/>
</dbReference>
<dbReference type="InterPro" id="IPR022955">
    <property type="entry name" value="GMP_synthase"/>
</dbReference>
<gene>
    <name evidence="9 12" type="primary">guaA</name>
    <name evidence="12" type="ORF">GCM10020369_19300</name>
</gene>
<comment type="caution">
    <text evidence="12">The sequence shown here is derived from an EMBL/GenBank/DDBJ whole genome shotgun (WGS) entry which is preliminary data.</text>
</comment>
<feature type="active site" description="Nucleophile" evidence="9">
    <location>
        <position position="83"/>
    </location>
</feature>